<dbReference type="Proteomes" id="UP000077202">
    <property type="component" value="Unassembled WGS sequence"/>
</dbReference>
<dbReference type="PANTHER" id="PTHR33492:SF14">
    <property type="entry name" value="MYB-LIKE DOMAIN-CONTAINING PROTEIN"/>
    <property type="match status" value="1"/>
</dbReference>
<dbReference type="PANTHER" id="PTHR33492">
    <property type="entry name" value="OSJNBA0043A12.37 PROTEIN-RELATED"/>
    <property type="match status" value="1"/>
</dbReference>
<feature type="compositionally biased region" description="Basic and acidic residues" evidence="1">
    <location>
        <begin position="431"/>
        <end position="448"/>
    </location>
</feature>
<dbReference type="SUPFAM" id="SSF46689">
    <property type="entry name" value="Homeodomain-like"/>
    <property type="match status" value="1"/>
</dbReference>
<dbReference type="PROSITE" id="PS50090">
    <property type="entry name" value="MYB_LIKE"/>
    <property type="match status" value="1"/>
</dbReference>
<accession>A0A176VKP3</accession>
<protein>
    <recommendedName>
        <fullName evidence="2">Myb-like domain-containing protein</fullName>
    </recommendedName>
</protein>
<keyword evidence="4" id="KW-1185">Reference proteome</keyword>
<dbReference type="Gene3D" id="1.10.10.60">
    <property type="entry name" value="Homeodomain-like"/>
    <property type="match status" value="1"/>
</dbReference>
<sequence length="569" mass="62668">MEKNAAYAVETTSEECRSDSCAPRSDSEAEKSSEAFFSLCSRLLQTAESARLEADGHGTRSVELLSDPAGANGTHPEGLRIEGEIRATKRRRPTTTSHSSDVPSQAEAEDEDEDPVQIGGTQRRLGAARNLRTDAGGPGLGPRGARLSLFSSALARPPRARARAQSALHPRPEGTTANAPSSEWTIGRLSGVDWDGIEEEAEAVELNAVRSEGIEWLRRHPNTLRAVERRRGEASKISGGEELEWELDCCNPGSDADMEGENGEASDPTQEVATLNLSACPHTPSAFPTPATSDCNGGPGGARTQSNNKKRSRSAPWTVSEMLTLIDAKKEERERCQMYKLQGVKLPAAEKWRIVATHMETKDMGRSGSQCQDKWENMMKDYKAVREWQYIMNPTGKNYFKEMTNKERKDASLPPQMDEVVFYSLHAIQNEKEEKKDKARRKIERDSFKQPNVGNSLPVGTLATKDKVGSSEANDMESMDTDSSGKRRRRKKVGQDKPPIGLENPVVLDDFVHAMKDGSKELVECFMKVLERNERQPSGELDTKTKDTATLAQVLVALADAVKTIAEKL</sequence>
<feature type="domain" description="Myb-like" evidence="2">
    <location>
        <begin position="309"/>
        <end position="379"/>
    </location>
</feature>
<dbReference type="AlphaFoldDB" id="A0A176VKP3"/>
<feature type="compositionally biased region" description="Basic and acidic residues" evidence="1">
    <location>
        <begin position="51"/>
        <end position="60"/>
    </location>
</feature>
<gene>
    <name evidence="3" type="ORF">AXG93_927s1040</name>
</gene>
<dbReference type="EMBL" id="LVLJ01003558">
    <property type="protein sequence ID" value="OAE20963.1"/>
    <property type="molecule type" value="Genomic_DNA"/>
</dbReference>
<feature type="region of interest" description="Disordered" evidence="1">
    <location>
        <begin position="1"/>
        <end position="33"/>
    </location>
</feature>
<feature type="compositionally biased region" description="Low complexity" evidence="1">
    <location>
        <begin position="156"/>
        <end position="168"/>
    </location>
</feature>
<dbReference type="InterPro" id="IPR044822">
    <property type="entry name" value="Myb_DNA-bind_4"/>
</dbReference>
<proteinExistence type="predicted"/>
<dbReference type="InterPro" id="IPR001005">
    <property type="entry name" value="SANT/Myb"/>
</dbReference>
<feature type="region of interest" description="Disordered" evidence="1">
    <location>
        <begin position="156"/>
        <end position="183"/>
    </location>
</feature>
<feature type="compositionally biased region" description="Basic and acidic residues" evidence="1">
    <location>
        <begin position="77"/>
        <end position="87"/>
    </location>
</feature>
<feature type="region of interest" description="Disordered" evidence="1">
    <location>
        <begin position="289"/>
        <end position="316"/>
    </location>
</feature>
<dbReference type="Pfam" id="PF13837">
    <property type="entry name" value="Myb_DNA-bind_4"/>
    <property type="match status" value="1"/>
</dbReference>
<feature type="region of interest" description="Disordered" evidence="1">
    <location>
        <begin position="51"/>
        <end position="144"/>
    </location>
</feature>
<dbReference type="SMART" id="SM00717">
    <property type="entry name" value="SANT"/>
    <property type="match status" value="1"/>
</dbReference>
<organism evidence="3 4">
    <name type="scientific">Marchantia polymorpha subsp. ruderalis</name>
    <dbReference type="NCBI Taxonomy" id="1480154"/>
    <lineage>
        <taxon>Eukaryota</taxon>
        <taxon>Viridiplantae</taxon>
        <taxon>Streptophyta</taxon>
        <taxon>Embryophyta</taxon>
        <taxon>Marchantiophyta</taxon>
        <taxon>Marchantiopsida</taxon>
        <taxon>Marchantiidae</taxon>
        <taxon>Marchantiales</taxon>
        <taxon>Marchantiaceae</taxon>
        <taxon>Marchantia</taxon>
    </lineage>
</organism>
<evidence type="ECO:0000313" key="4">
    <source>
        <dbReference type="Proteomes" id="UP000077202"/>
    </source>
</evidence>
<comment type="caution">
    <text evidence="3">The sequence shown here is derived from an EMBL/GenBank/DDBJ whole genome shotgun (WGS) entry which is preliminary data.</text>
</comment>
<feature type="compositionally biased region" description="Polar residues" evidence="1">
    <location>
        <begin position="94"/>
        <end position="103"/>
    </location>
</feature>
<evidence type="ECO:0000313" key="3">
    <source>
        <dbReference type="EMBL" id="OAE20963.1"/>
    </source>
</evidence>
<dbReference type="InterPro" id="IPR009057">
    <property type="entry name" value="Homeodomain-like_sf"/>
</dbReference>
<name>A0A176VKP3_MARPO</name>
<reference evidence="3" key="1">
    <citation type="submission" date="2016-03" db="EMBL/GenBank/DDBJ databases">
        <title>Mechanisms controlling the formation of the plant cell surface in tip-growing cells are functionally conserved among land plants.</title>
        <authorList>
            <person name="Honkanen S."/>
            <person name="Jones V.A."/>
            <person name="Morieri G."/>
            <person name="Champion C."/>
            <person name="Hetherington A.J."/>
            <person name="Kelly S."/>
            <person name="Saint-Marcoux D."/>
            <person name="Proust H."/>
            <person name="Prescott H."/>
            <person name="Dolan L."/>
        </authorList>
    </citation>
    <scope>NUCLEOTIDE SEQUENCE [LARGE SCALE GENOMIC DNA]</scope>
    <source>
        <tissue evidence="3">Whole gametophyte</tissue>
    </source>
</reference>
<evidence type="ECO:0000259" key="2">
    <source>
        <dbReference type="PROSITE" id="PS50090"/>
    </source>
</evidence>
<feature type="region of interest" description="Disordered" evidence="1">
    <location>
        <begin position="431"/>
        <end position="501"/>
    </location>
</feature>
<evidence type="ECO:0000256" key="1">
    <source>
        <dbReference type="SAM" id="MobiDB-lite"/>
    </source>
</evidence>